<dbReference type="Ensembl" id="ENSELUT00000024811.3">
    <property type="protein sequence ID" value="ENSELUP00000015593.3"/>
    <property type="gene ID" value="ENSELUG00000015536.3"/>
</dbReference>
<dbReference type="GO" id="GO:0044325">
    <property type="term" value="F:transmembrane transporter binding"/>
    <property type="evidence" value="ECO:0007669"/>
    <property type="project" value="TreeGrafter"/>
</dbReference>
<keyword evidence="12 20" id="KW-0472">Membrane</keyword>
<evidence type="ECO:0000256" key="16">
    <source>
        <dbReference type="ARBA" id="ARBA00023303"/>
    </source>
</evidence>
<evidence type="ECO:0000313" key="23">
    <source>
        <dbReference type="Ensembl" id="ENSELUP00000015593.3"/>
    </source>
</evidence>
<name>A0A3P8YGA8_ESOLU</name>
<feature type="transmembrane region" description="Helical" evidence="20">
    <location>
        <begin position="167"/>
        <end position="188"/>
    </location>
</feature>
<dbReference type="SMART" id="SM00409">
    <property type="entry name" value="IG"/>
    <property type="match status" value="1"/>
</dbReference>
<keyword evidence="4" id="KW-0894">Sodium channel</keyword>
<dbReference type="FunFam" id="2.60.40.10:FF:000375">
    <property type="entry name" value="Sodium channel beta 1 subunit"/>
    <property type="match status" value="1"/>
</dbReference>
<protein>
    <recommendedName>
        <fullName evidence="18">Sodium channel regulatory subunit beta-3</fullName>
    </recommendedName>
</protein>
<dbReference type="SUPFAM" id="SSF48726">
    <property type="entry name" value="Immunoglobulin"/>
    <property type="match status" value="1"/>
</dbReference>
<dbReference type="InterPro" id="IPR007110">
    <property type="entry name" value="Ig-like_dom"/>
</dbReference>
<dbReference type="Proteomes" id="UP000265140">
    <property type="component" value="Chromosome 1"/>
</dbReference>
<keyword evidence="3" id="KW-0813">Transport</keyword>
<evidence type="ECO:0000256" key="6">
    <source>
        <dbReference type="ARBA" id="ARBA00022692"/>
    </source>
</evidence>
<evidence type="ECO:0000256" key="3">
    <source>
        <dbReference type="ARBA" id="ARBA00022448"/>
    </source>
</evidence>
<dbReference type="PANTHER" id="PTHR10546">
    <property type="entry name" value="SODIUM CHANNEL SUBUNIT BETA-1 AND 3"/>
    <property type="match status" value="1"/>
</dbReference>
<evidence type="ECO:0000256" key="12">
    <source>
        <dbReference type="ARBA" id="ARBA00023136"/>
    </source>
</evidence>
<comment type="similarity">
    <text evidence="2">Belongs to the sodium channel auxiliary subunit SCN3B (TC 8.A.17) family.</text>
</comment>
<evidence type="ECO:0000256" key="1">
    <source>
        <dbReference type="ARBA" id="ARBA00004251"/>
    </source>
</evidence>
<evidence type="ECO:0000256" key="7">
    <source>
        <dbReference type="ARBA" id="ARBA00022729"/>
    </source>
</evidence>
<organism evidence="23 24">
    <name type="scientific">Esox lucius</name>
    <name type="common">Northern pike</name>
    <dbReference type="NCBI Taxonomy" id="8010"/>
    <lineage>
        <taxon>Eukaryota</taxon>
        <taxon>Metazoa</taxon>
        <taxon>Chordata</taxon>
        <taxon>Craniata</taxon>
        <taxon>Vertebrata</taxon>
        <taxon>Euteleostomi</taxon>
        <taxon>Actinopterygii</taxon>
        <taxon>Neopterygii</taxon>
        <taxon>Teleostei</taxon>
        <taxon>Protacanthopterygii</taxon>
        <taxon>Esociformes</taxon>
        <taxon>Esocidae</taxon>
        <taxon>Esox</taxon>
    </lineage>
</organism>
<evidence type="ECO:0000256" key="17">
    <source>
        <dbReference type="ARBA" id="ARBA00023319"/>
    </source>
</evidence>
<dbReference type="InterPro" id="IPR036179">
    <property type="entry name" value="Ig-like_dom_sf"/>
</dbReference>
<evidence type="ECO:0000256" key="11">
    <source>
        <dbReference type="ARBA" id="ARBA00023065"/>
    </source>
</evidence>
<evidence type="ECO:0000256" key="21">
    <source>
        <dbReference type="SAM" id="SignalP"/>
    </source>
</evidence>
<dbReference type="Pfam" id="PF07686">
    <property type="entry name" value="V-set"/>
    <property type="match status" value="1"/>
</dbReference>
<evidence type="ECO:0000313" key="24">
    <source>
        <dbReference type="Proteomes" id="UP000265140"/>
    </source>
</evidence>
<keyword evidence="11" id="KW-0406">Ion transport</keyword>
<keyword evidence="8" id="KW-0851">Voltage-gated channel</keyword>
<evidence type="ECO:0000259" key="22">
    <source>
        <dbReference type="PROSITE" id="PS50835"/>
    </source>
</evidence>
<dbReference type="PANTHER" id="PTHR10546:SF1">
    <property type="entry name" value="SODIUM CHANNEL SUBUNIT BETA-3"/>
    <property type="match status" value="1"/>
</dbReference>
<dbReference type="InterPro" id="IPR027098">
    <property type="entry name" value="Na_channel_b1/b3"/>
</dbReference>
<dbReference type="InterPro" id="IPR003599">
    <property type="entry name" value="Ig_sub"/>
</dbReference>
<comment type="subcellular location">
    <subcellularLocation>
        <location evidence="1">Cell membrane</location>
        <topology evidence="1">Single-pass type I membrane protein</topology>
    </subcellularLocation>
</comment>
<reference evidence="23" key="2">
    <citation type="submission" date="2020-02" db="EMBL/GenBank/DDBJ databases">
        <title>Esox lucius (northern pike) genome, fEsoLuc1, primary haplotype.</title>
        <authorList>
            <person name="Myers G."/>
            <person name="Karagic N."/>
            <person name="Meyer A."/>
            <person name="Pippel M."/>
            <person name="Reichard M."/>
            <person name="Winkler S."/>
            <person name="Tracey A."/>
            <person name="Sims Y."/>
            <person name="Howe K."/>
            <person name="Rhie A."/>
            <person name="Formenti G."/>
            <person name="Durbin R."/>
            <person name="Fedrigo O."/>
            <person name="Jarvis E.D."/>
        </authorList>
    </citation>
    <scope>NUCLEOTIDE SEQUENCE [LARGE SCALE GENOMIC DNA]</scope>
</reference>
<keyword evidence="16" id="KW-0407">Ion channel</keyword>
<sequence length="222" mass="25568">MRSRTSVLIHFLLLLILVVQVCRPVCVEVPSETEAVVGNPMKLTCIFCLKREEVSPITIVNWFYTPPGGKRVNILYYNELSQKENDRPRELESPLKGRLAWNGSRDMQELSIRILNVTVNDTGTYTCKVFRQFTFDFYSPSVNKTLDIHLAVKEEASEDTTAIYSEIMMYVLLVFLTFWLLVEMVYCYRKISKSDEQAQDTATNYLAIPSENKENLGVPVME</sequence>
<proteinExistence type="inferred from homology"/>
<evidence type="ECO:0000256" key="20">
    <source>
        <dbReference type="SAM" id="Phobius"/>
    </source>
</evidence>
<keyword evidence="17" id="KW-0393">Immunoglobulin domain</keyword>
<dbReference type="InterPro" id="IPR013783">
    <property type="entry name" value="Ig-like_fold"/>
</dbReference>
<keyword evidence="10" id="KW-0915">Sodium</keyword>
<reference evidence="23" key="3">
    <citation type="submission" date="2025-08" db="UniProtKB">
        <authorList>
            <consortium name="Ensembl"/>
        </authorList>
    </citation>
    <scope>IDENTIFICATION</scope>
</reference>
<reference evidence="23" key="4">
    <citation type="submission" date="2025-09" db="UniProtKB">
        <authorList>
            <consortium name="Ensembl"/>
        </authorList>
    </citation>
    <scope>IDENTIFICATION</scope>
</reference>
<evidence type="ECO:0000256" key="15">
    <source>
        <dbReference type="ARBA" id="ARBA00023201"/>
    </source>
</evidence>
<dbReference type="GO" id="GO:0005272">
    <property type="term" value="F:sodium channel activity"/>
    <property type="evidence" value="ECO:0007669"/>
    <property type="project" value="UniProtKB-KW"/>
</dbReference>
<dbReference type="GeneTree" id="ENSGT00390000018560"/>
<keyword evidence="9 20" id="KW-1133">Transmembrane helix</keyword>
<evidence type="ECO:0000256" key="18">
    <source>
        <dbReference type="ARBA" id="ARBA00044530"/>
    </source>
</evidence>
<dbReference type="Gene3D" id="2.60.40.10">
    <property type="entry name" value="Immunoglobulins"/>
    <property type="match status" value="1"/>
</dbReference>
<dbReference type="GO" id="GO:0086005">
    <property type="term" value="P:ventricular cardiac muscle cell action potential"/>
    <property type="evidence" value="ECO:0007669"/>
    <property type="project" value="TreeGrafter"/>
</dbReference>
<keyword evidence="13" id="KW-1015">Disulfide bond</keyword>
<accession>A0A3P8YGA8</accession>
<keyword evidence="6 20" id="KW-0812">Transmembrane</keyword>
<dbReference type="InterPro" id="IPR013106">
    <property type="entry name" value="Ig_V-set"/>
</dbReference>
<reference evidence="24" key="1">
    <citation type="journal article" date="2014" name="PLoS ONE">
        <title>The genome and linkage map of the northern pike (Esox lucius): conserved synteny revealed between the salmonid sister group and the Neoteleostei.</title>
        <authorList>
            <person name="Rondeau E.B."/>
            <person name="Minkley D.R."/>
            <person name="Leong J.S."/>
            <person name="Messmer A.M."/>
            <person name="Jantzen J.R."/>
            <person name="von Schalburg K.R."/>
            <person name="Lemon C."/>
            <person name="Bird N.H."/>
            <person name="Koop B.F."/>
        </authorList>
    </citation>
    <scope>NUCLEOTIDE SEQUENCE</scope>
</reference>
<keyword evidence="15" id="KW-0739">Sodium transport</keyword>
<keyword evidence="14" id="KW-0325">Glycoprotein</keyword>
<evidence type="ECO:0000256" key="2">
    <source>
        <dbReference type="ARBA" id="ARBA00010404"/>
    </source>
</evidence>
<keyword evidence="5" id="KW-1003">Cell membrane</keyword>
<evidence type="ECO:0000256" key="10">
    <source>
        <dbReference type="ARBA" id="ARBA00023053"/>
    </source>
</evidence>
<evidence type="ECO:0000256" key="5">
    <source>
        <dbReference type="ARBA" id="ARBA00022475"/>
    </source>
</evidence>
<feature type="domain" description="Ig-like" evidence="22">
    <location>
        <begin position="24"/>
        <end position="147"/>
    </location>
</feature>
<dbReference type="AlphaFoldDB" id="A0A3P8YGA8"/>
<comment type="subunit">
    <text evidence="19">A voltage-gated sodium (Nav) channel consists of an ion-conducting pore-forming alpha subunit functional on its own that is regulated by one or more beta subunits. Forms homodimers and homotrimers. SCN3B is non-covalently associated with alpha subunits and induces the formation of alpha subunit oligomers, including trimers. Interacts with SCN5A/Nav1.5; regulatory subunit of SCN5A/Nav1.5. Interacts with SCN7A/Nav2.1; probable regulatory subunit of SCN7A/Nav2.1. Interacts with SCN10A; regulatory subunit of SCN10A/Nav1.8. Interacts with NFASC; probably involved in targeting the sodium channels to the nodes of Ranvier.</text>
</comment>
<dbReference type="GO" id="GO:0001518">
    <property type="term" value="C:voltage-gated sodium channel complex"/>
    <property type="evidence" value="ECO:0007669"/>
    <property type="project" value="InterPro"/>
</dbReference>
<evidence type="ECO:0000256" key="8">
    <source>
        <dbReference type="ARBA" id="ARBA00022882"/>
    </source>
</evidence>
<keyword evidence="7 21" id="KW-0732">Signal</keyword>
<dbReference type="Bgee" id="ENSELUG00000015536">
    <property type="expression patterns" value="Expressed in heart and 6 other cell types or tissues"/>
</dbReference>
<evidence type="ECO:0000256" key="19">
    <source>
        <dbReference type="ARBA" id="ARBA00049669"/>
    </source>
</evidence>
<evidence type="ECO:0000256" key="13">
    <source>
        <dbReference type="ARBA" id="ARBA00023157"/>
    </source>
</evidence>
<feature type="chain" id="PRO_5044259912" description="Sodium channel regulatory subunit beta-3" evidence="21">
    <location>
        <begin position="25"/>
        <end position="222"/>
    </location>
</feature>
<dbReference type="SMART" id="SM00406">
    <property type="entry name" value="IGv"/>
    <property type="match status" value="1"/>
</dbReference>
<evidence type="ECO:0000256" key="14">
    <source>
        <dbReference type="ARBA" id="ARBA00023180"/>
    </source>
</evidence>
<evidence type="ECO:0000256" key="9">
    <source>
        <dbReference type="ARBA" id="ARBA00022989"/>
    </source>
</evidence>
<gene>
    <name evidence="23" type="primary">SCN3B</name>
</gene>
<evidence type="ECO:0000256" key="4">
    <source>
        <dbReference type="ARBA" id="ARBA00022461"/>
    </source>
</evidence>
<dbReference type="GO" id="GO:0086091">
    <property type="term" value="P:regulation of heart rate by cardiac conduction"/>
    <property type="evidence" value="ECO:0007669"/>
    <property type="project" value="TreeGrafter"/>
</dbReference>
<dbReference type="PROSITE" id="PS50835">
    <property type="entry name" value="IG_LIKE"/>
    <property type="match status" value="1"/>
</dbReference>
<feature type="signal peptide" evidence="21">
    <location>
        <begin position="1"/>
        <end position="24"/>
    </location>
</feature>
<dbReference type="GO" id="GO:0019871">
    <property type="term" value="F:sodium channel inhibitor activity"/>
    <property type="evidence" value="ECO:0007669"/>
    <property type="project" value="TreeGrafter"/>
</dbReference>
<keyword evidence="24" id="KW-1185">Reference proteome</keyword>